<dbReference type="GO" id="GO:0046872">
    <property type="term" value="F:metal ion binding"/>
    <property type="evidence" value="ECO:0007669"/>
    <property type="project" value="UniProtKB-KW"/>
</dbReference>
<keyword evidence="7" id="KW-1185">Reference proteome</keyword>
<feature type="domain" description="Calcineurin-like phosphoesterase" evidence="5">
    <location>
        <begin position="1"/>
        <end position="199"/>
    </location>
</feature>
<dbReference type="Pfam" id="PF00149">
    <property type="entry name" value="Metallophos"/>
    <property type="match status" value="1"/>
</dbReference>
<keyword evidence="3" id="KW-0408">Iron</keyword>
<dbReference type="RefSeq" id="WP_132807504.1">
    <property type="nucleotide sequence ID" value="NZ_SMAK01000011.1"/>
</dbReference>
<dbReference type="Proteomes" id="UP000295678">
    <property type="component" value="Unassembled WGS sequence"/>
</dbReference>
<keyword evidence="1" id="KW-0479">Metal-binding</keyword>
<organism evidence="6 7">
    <name type="scientific">Tepidamorphus gemmatus</name>
    <dbReference type="NCBI Taxonomy" id="747076"/>
    <lineage>
        <taxon>Bacteria</taxon>
        <taxon>Pseudomonadati</taxon>
        <taxon>Pseudomonadota</taxon>
        <taxon>Alphaproteobacteria</taxon>
        <taxon>Hyphomicrobiales</taxon>
        <taxon>Tepidamorphaceae</taxon>
        <taxon>Tepidamorphus</taxon>
    </lineage>
</organism>
<evidence type="ECO:0000256" key="1">
    <source>
        <dbReference type="ARBA" id="ARBA00022723"/>
    </source>
</evidence>
<dbReference type="Gene3D" id="3.60.21.40">
    <property type="entry name" value="GpdQ, catalytic alpha/beta sandwich domain"/>
    <property type="match status" value="1"/>
</dbReference>
<dbReference type="CDD" id="cd07402">
    <property type="entry name" value="MPP_GpdQ"/>
    <property type="match status" value="1"/>
</dbReference>
<dbReference type="InterPro" id="IPR029052">
    <property type="entry name" value="Metallo-depent_PP-like"/>
</dbReference>
<sequence length="276" mass="30206">MLIAQITDLHLRPVGKPAYRIAETSMLTERAFRAVSRLNPRPDAVIITGDLTDCGLVEEYELLGELIARWLTMPVYLIPGNHDRRENLKAVLGHLPGIGADPDFVQYTVDDHPVRLVMLDSVVPGHGHGELCPRRLDFLKAALAAAPDRPTLIAVHHPPIVTGVQHMDRINLRSRSELAEIVGGHGNVLAIVCGHDHRPIVTRFAGTVVQVVPGVAHQVVLDLRPDGPAHFVMEPAAFALHRWNEADGLVSHGAYVEDYPGPFPFVADPDYPGKAE</sequence>
<evidence type="ECO:0000259" key="5">
    <source>
        <dbReference type="Pfam" id="PF00149"/>
    </source>
</evidence>
<reference evidence="6 7" key="1">
    <citation type="submission" date="2019-03" db="EMBL/GenBank/DDBJ databases">
        <title>Genomic Encyclopedia of Type Strains, Phase IV (KMG-IV): sequencing the most valuable type-strain genomes for metagenomic binning, comparative biology and taxonomic classification.</title>
        <authorList>
            <person name="Goeker M."/>
        </authorList>
    </citation>
    <scope>NUCLEOTIDE SEQUENCE [LARGE SCALE GENOMIC DNA]</scope>
    <source>
        <strain evidence="6 7">DSM 19345</strain>
    </source>
</reference>
<dbReference type="PANTHER" id="PTHR42988:SF2">
    <property type="entry name" value="CYCLIC NUCLEOTIDE PHOSPHODIESTERASE CBUA0032-RELATED"/>
    <property type="match status" value="1"/>
</dbReference>
<dbReference type="AlphaFoldDB" id="A0A4R3M060"/>
<evidence type="ECO:0000313" key="6">
    <source>
        <dbReference type="EMBL" id="TCT06431.1"/>
    </source>
</evidence>
<name>A0A4R3M060_9HYPH</name>
<evidence type="ECO:0000256" key="4">
    <source>
        <dbReference type="ARBA" id="ARBA00025742"/>
    </source>
</evidence>
<accession>A0A4R3M060</accession>
<dbReference type="InterPro" id="IPR042283">
    <property type="entry name" value="GpdQ_catalytic"/>
</dbReference>
<dbReference type="InterPro" id="IPR026575">
    <property type="entry name" value="GpdQ/CpdA-like"/>
</dbReference>
<comment type="caution">
    <text evidence="6">The sequence shown here is derived from an EMBL/GenBank/DDBJ whole genome shotgun (WGS) entry which is preliminary data.</text>
</comment>
<dbReference type="InterPro" id="IPR042281">
    <property type="entry name" value="GpdQ_beta-strand"/>
</dbReference>
<proteinExistence type="inferred from homology"/>
<gene>
    <name evidence="6" type="ORF">EDC22_11114</name>
</gene>
<protein>
    <submittedName>
        <fullName evidence="6">3',5'-cyclic AMP phosphodiesterase CpdA</fullName>
    </submittedName>
</protein>
<dbReference type="EMBL" id="SMAK01000011">
    <property type="protein sequence ID" value="TCT06431.1"/>
    <property type="molecule type" value="Genomic_DNA"/>
</dbReference>
<dbReference type="Gene3D" id="3.30.750.180">
    <property type="entry name" value="GpdQ, beta-strand dimerisation domain"/>
    <property type="match status" value="1"/>
</dbReference>
<dbReference type="GO" id="GO:0004112">
    <property type="term" value="F:cyclic-nucleotide phosphodiesterase activity"/>
    <property type="evidence" value="ECO:0007669"/>
    <property type="project" value="InterPro"/>
</dbReference>
<keyword evidence="2" id="KW-0378">Hydrolase</keyword>
<dbReference type="SUPFAM" id="SSF56300">
    <property type="entry name" value="Metallo-dependent phosphatases"/>
    <property type="match status" value="1"/>
</dbReference>
<evidence type="ECO:0000256" key="3">
    <source>
        <dbReference type="ARBA" id="ARBA00023004"/>
    </source>
</evidence>
<dbReference type="OrthoDB" id="651281at2"/>
<evidence type="ECO:0000313" key="7">
    <source>
        <dbReference type="Proteomes" id="UP000295678"/>
    </source>
</evidence>
<dbReference type="PANTHER" id="PTHR42988">
    <property type="entry name" value="PHOSPHOHYDROLASE"/>
    <property type="match status" value="1"/>
</dbReference>
<dbReference type="InterPro" id="IPR004843">
    <property type="entry name" value="Calcineurin-like_PHP"/>
</dbReference>
<dbReference type="InterPro" id="IPR050884">
    <property type="entry name" value="CNP_phosphodiesterase-III"/>
</dbReference>
<evidence type="ECO:0000256" key="2">
    <source>
        <dbReference type="ARBA" id="ARBA00022801"/>
    </source>
</evidence>
<comment type="similarity">
    <text evidence="4">Belongs to the cyclic nucleotide phosphodiesterase class-III family.</text>
</comment>